<dbReference type="GO" id="GO:0000287">
    <property type="term" value="F:magnesium ion binding"/>
    <property type="evidence" value="ECO:0007669"/>
    <property type="project" value="InterPro"/>
</dbReference>
<dbReference type="InterPro" id="IPR027417">
    <property type="entry name" value="P-loop_NTPase"/>
</dbReference>
<dbReference type="InterPro" id="IPR004472">
    <property type="entry name" value="DTB_synth_BioD"/>
</dbReference>
<protein>
    <submittedName>
        <fullName evidence="1">Dethiobiotin synthase</fullName>
    </submittedName>
</protein>
<dbReference type="PANTHER" id="PTHR43210:SF5">
    <property type="entry name" value="DETHIOBIOTIN SYNTHETASE"/>
    <property type="match status" value="1"/>
</dbReference>
<name>A0A936N9C2_9ACTN</name>
<dbReference type="SUPFAM" id="SSF52540">
    <property type="entry name" value="P-loop containing nucleoside triphosphate hydrolases"/>
    <property type="match status" value="1"/>
</dbReference>
<dbReference type="GO" id="GO:0004141">
    <property type="term" value="F:dethiobiotin synthase activity"/>
    <property type="evidence" value="ECO:0007669"/>
    <property type="project" value="InterPro"/>
</dbReference>
<dbReference type="CDD" id="cd03109">
    <property type="entry name" value="DTBS"/>
    <property type="match status" value="1"/>
</dbReference>
<evidence type="ECO:0000313" key="1">
    <source>
        <dbReference type="EMBL" id="MBK9295486.1"/>
    </source>
</evidence>
<reference evidence="1 2" key="1">
    <citation type="submission" date="2020-10" db="EMBL/GenBank/DDBJ databases">
        <title>Connecting structure to function with the recovery of over 1000 high-quality activated sludge metagenome-assembled genomes encoding full-length rRNA genes using long-read sequencing.</title>
        <authorList>
            <person name="Singleton C.M."/>
            <person name="Petriglieri F."/>
            <person name="Kristensen J.M."/>
            <person name="Kirkegaard R.H."/>
            <person name="Michaelsen T.Y."/>
            <person name="Andersen M.H."/>
            <person name="Karst S.M."/>
            <person name="Dueholm M.S."/>
            <person name="Nielsen P.H."/>
            <person name="Albertsen M."/>
        </authorList>
    </citation>
    <scope>NUCLEOTIDE SEQUENCE [LARGE SCALE GENOMIC DNA]</scope>
    <source>
        <strain evidence="1">Lyne_18-Q3-R50-59_MAXAC.006</strain>
    </source>
</reference>
<dbReference type="GO" id="GO:0005524">
    <property type="term" value="F:ATP binding"/>
    <property type="evidence" value="ECO:0007669"/>
    <property type="project" value="InterPro"/>
</dbReference>
<dbReference type="AlphaFoldDB" id="A0A936N9C2"/>
<evidence type="ECO:0000313" key="2">
    <source>
        <dbReference type="Proteomes" id="UP000727993"/>
    </source>
</evidence>
<organism evidence="1 2">
    <name type="scientific">Candidatus Neomicrothrix subdominans</name>
    <dbReference type="NCBI Taxonomy" id="2954438"/>
    <lineage>
        <taxon>Bacteria</taxon>
        <taxon>Bacillati</taxon>
        <taxon>Actinomycetota</taxon>
        <taxon>Acidimicrobiia</taxon>
        <taxon>Acidimicrobiales</taxon>
        <taxon>Microthrixaceae</taxon>
        <taxon>Candidatus Neomicrothrix</taxon>
    </lineage>
</organism>
<accession>A0A936N9C2</accession>
<dbReference type="EMBL" id="JADJZA010000001">
    <property type="protein sequence ID" value="MBK9295486.1"/>
    <property type="molecule type" value="Genomic_DNA"/>
</dbReference>
<dbReference type="Proteomes" id="UP000727993">
    <property type="component" value="Unassembled WGS sequence"/>
</dbReference>
<sequence>MSEPSIDGAVRPNLLVACVGTATEVGKTWVGAQVVESLRHRSIDVAARKPAESFAGHGHDPLDSTVLAHASGEPIDHVTPPHRRYGVALAPPMAAKQLGLPPPLLGALLSELTWPRGCRVGWLETVGGVRSPVAADADSLALCAAVAPDVVVLVGDASLGAIGAARSAIDSIALGAPALVDRTVVLLNRFGPADADHRENQRWLAAHLSQPVLTDVAALVEHLAVPLRRTGGSSDLDGESAREDGR</sequence>
<gene>
    <name evidence="1" type="ORF">IPN02_01145</name>
</gene>
<dbReference type="PANTHER" id="PTHR43210">
    <property type="entry name" value="DETHIOBIOTIN SYNTHETASE"/>
    <property type="match status" value="1"/>
</dbReference>
<dbReference type="GO" id="GO:0009102">
    <property type="term" value="P:biotin biosynthetic process"/>
    <property type="evidence" value="ECO:0007669"/>
    <property type="project" value="InterPro"/>
</dbReference>
<dbReference type="GO" id="GO:0005829">
    <property type="term" value="C:cytosol"/>
    <property type="evidence" value="ECO:0007669"/>
    <property type="project" value="TreeGrafter"/>
</dbReference>
<comment type="caution">
    <text evidence="1">The sequence shown here is derived from an EMBL/GenBank/DDBJ whole genome shotgun (WGS) entry which is preliminary data.</text>
</comment>
<proteinExistence type="predicted"/>
<dbReference type="Gene3D" id="3.40.50.300">
    <property type="entry name" value="P-loop containing nucleotide triphosphate hydrolases"/>
    <property type="match status" value="1"/>
</dbReference>